<proteinExistence type="predicted"/>
<reference evidence="1" key="2">
    <citation type="submission" date="2015-06" db="UniProtKB">
        <authorList>
            <consortium name="EnsemblPlants"/>
        </authorList>
    </citation>
    <scope>IDENTIFICATION</scope>
    <source>
        <strain evidence="1">DM1-3 516 R44</strain>
    </source>
</reference>
<reference evidence="2" key="1">
    <citation type="journal article" date="2011" name="Nature">
        <title>Genome sequence and analysis of the tuber crop potato.</title>
        <authorList>
            <consortium name="The Potato Genome Sequencing Consortium"/>
        </authorList>
    </citation>
    <scope>NUCLEOTIDE SEQUENCE [LARGE SCALE GENOMIC DNA]</scope>
    <source>
        <strain evidence="2">cv. DM1-3 516 R44</strain>
    </source>
</reference>
<name>M1BZA3_SOLTU</name>
<evidence type="ECO:0000313" key="1">
    <source>
        <dbReference type="EnsemblPlants" id="PGSC0003DMT400056322"/>
    </source>
</evidence>
<dbReference type="EnsemblPlants" id="PGSC0003DMT400056322">
    <property type="protein sequence ID" value="PGSC0003DMT400056322"/>
    <property type="gene ID" value="PGSC0003DMG400021881"/>
</dbReference>
<keyword evidence="2" id="KW-1185">Reference proteome</keyword>
<organism evidence="1 2">
    <name type="scientific">Solanum tuberosum</name>
    <name type="common">Potato</name>
    <dbReference type="NCBI Taxonomy" id="4113"/>
    <lineage>
        <taxon>Eukaryota</taxon>
        <taxon>Viridiplantae</taxon>
        <taxon>Streptophyta</taxon>
        <taxon>Embryophyta</taxon>
        <taxon>Tracheophyta</taxon>
        <taxon>Spermatophyta</taxon>
        <taxon>Magnoliopsida</taxon>
        <taxon>eudicotyledons</taxon>
        <taxon>Gunneridae</taxon>
        <taxon>Pentapetalae</taxon>
        <taxon>asterids</taxon>
        <taxon>lamiids</taxon>
        <taxon>Solanales</taxon>
        <taxon>Solanaceae</taxon>
        <taxon>Solanoideae</taxon>
        <taxon>Solaneae</taxon>
        <taxon>Solanum</taxon>
    </lineage>
</organism>
<sequence>MGTYATLLELLSPRWAKGPILPLNESANLEKSKNKSLELMYRSRKAEKWAVYSRYTLIYNQCIQKRDWFKGQSL</sequence>
<dbReference type="HOGENOM" id="CLU_2692650_0_0_1"/>
<dbReference type="Gramene" id="PGSC0003DMT400056322">
    <property type="protein sequence ID" value="PGSC0003DMT400056322"/>
    <property type="gene ID" value="PGSC0003DMG400021881"/>
</dbReference>
<protein>
    <submittedName>
        <fullName evidence="1">Uncharacterized protein</fullName>
    </submittedName>
</protein>
<dbReference type="Proteomes" id="UP000011115">
    <property type="component" value="Unassembled WGS sequence"/>
</dbReference>
<evidence type="ECO:0000313" key="2">
    <source>
        <dbReference type="Proteomes" id="UP000011115"/>
    </source>
</evidence>
<accession>M1BZA3</accession>
<dbReference type="PaxDb" id="4113-PGSC0003DMT400056322"/>
<dbReference type="InParanoid" id="M1BZA3"/>
<dbReference type="AlphaFoldDB" id="M1BZA3"/>